<evidence type="ECO:0000313" key="3">
    <source>
        <dbReference type="Proteomes" id="UP000291483"/>
    </source>
</evidence>
<evidence type="ECO:0000313" key="2">
    <source>
        <dbReference type="EMBL" id="RZU67064.1"/>
    </source>
</evidence>
<accession>A0A4Q8AQT1</accession>
<evidence type="ECO:0000256" key="1">
    <source>
        <dbReference type="SAM" id="Phobius"/>
    </source>
</evidence>
<dbReference type="EMBL" id="SHLC01000001">
    <property type="protein sequence ID" value="RZU67064.1"/>
    <property type="molecule type" value="Genomic_DNA"/>
</dbReference>
<keyword evidence="3" id="KW-1185">Reference proteome</keyword>
<dbReference type="Proteomes" id="UP000291483">
    <property type="component" value="Unassembled WGS sequence"/>
</dbReference>
<gene>
    <name evidence="2" type="ORF">EV379_3440</name>
</gene>
<organism evidence="2 3">
    <name type="scientific">Microterricola gilva</name>
    <dbReference type="NCBI Taxonomy" id="393267"/>
    <lineage>
        <taxon>Bacteria</taxon>
        <taxon>Bacillati</taxon>
        <taxon>Actinomycetota</taxon>
        <taxon>Actinomycetes</taxon>
        <taxon>Micrococcales</taxon>
        <taxon>Microbacteriaceae</taxon>
        <taxon>Microterricola</taxon>
    </lineage>
</organism>
<comment type="caution">
    <text evidence="2">The sequence shown here is derived from an EMBL/GenBank/DDBJ whole genome shotgun (WGS) entry which is preliminary data.</text>
</comment>
<name>A0A4Q8AQT1_9MICO</name>
<reference evidence="2 3" key="1">
    <citation type="submission" date="2019-02" db="EMBL/GenBank/DDBJ databases">
        <title>Sequencing the genomes of 1000 actinobacteria strains.</title>
        <authorList>
            <person name="Klenk H.-P."/>
        </authorList>
    </citation>
    <scope>NUCLEOTIDE SEQUENCE [LARGE SCALE GENOMIC DNA]</scope>
    <source>
        <strain evidence="2 3">DSM 18319</strain>
    </source>
</reference>
<proteinExistence type="predicted"/>
<sequence>MLGFRVNRALQPFNVATAILAIGVGGSILTMAANDEITATTAILLIVGALALCYLLRVLTYLLSPYQLRISEDRVSFPAHVTPETYRWWRALLPSASVRYFASQQFEGTLSRAGFSGRLRFPSTEMTIVEFSHQDIVAVDIQARGLSVLEVTVRRRHGSEPFVCRVQTGVWPVSGRDRAADALRKLSH</sequence>
<keyword evidence="1" id="KW-0472">Membrane</keyword>
<feature type="transmembrane region" description="Helical" evidence="1">
    <location>
        <begin position="39"/>
        <end position="64"/>
    </location>
</feature>
<keyword evidence="1" id="KW-1133">Transmembrane helix</keyword>
<protein>
    <submittedName>
        <fullName evidence="2">Uncharacterized protein</fullName>
    </submittedName>
</protein>
<keyword evidence="1" id="KW-0812">Transmembrane</keyword>
<feature type="transmembrane region" description="Helical" evidence="1">
    <location>
        <begin position="12"/>
        <end position="33"/>
    </location>
</feature>
<dbReference type="AlphaFoldDB" id="A0A4Q8AQT1"/>